<comment type="catalytic activity">
    <reaction evidence="7 8">
        <text>N-terminal glycyl-[protein] + tetradecanoyl-CoA = N-tetradecanoylglycyl-[protein] + CoA + H(+)</text>
        <dbReference type="Rhea" id="RHEA:15521"/>
        <dbReference type="Rhea" id="RHEA-COMP:12666"/>
        <dbReference type="Rhea" id="RHEA-COMP:12667"/>
        <dbReference type="ChEBI" id="CHEBI:15378"/>
        <dbReference type="ChEBI" id="CHEBI:57287"/>
        <dbReference type="ChEBI" id="CHEBI:57385"/>
        <dbReference type="ChEBI" id="CHEBI:64723"/>
        <dbReference type="ChEBI" id="CHEBI:133050"/>
        <dbReference type="EC" id="2.3.1.97"/>
    </reaction>
</comment>
<dbReference type="Gene3D" id="3.40.630.30">
    <property type="match status" value="2"/>
</dbReference>
<dbReference type="EC" id="2.3.1.97" evidence="3 8"/>
<dbReference type="InterPro" id="IPR000903">
    <property type="entry name" value="NMT"/>
</dbReference>
<evidence type="ECO:0000256" key="7">
    <source>
        <dbReference type="ARBA" id="ARBA00048276"/>
    </source>
</evidence>
<reference evidence="13 14" key="1">
    <citation type="submission" date="2024-01" db="EMBL/GenBank/DDBJ databases">
        <title>Complete genome of Cladobotryum mycophilum ATHUM6906.</title>
        <authorList>
            <person name="Christinaki A.C."/>
            <person name="Myridakis A.I."/>
            <person name="Kouvelis V.N."/>
        </authorList>
    </citation>
    <scope>NUCLEOTIDE SEQUENCE [LARGE SCALE GENOMIC DNA]</scope>
    <source>
        <strain evidence="13 14">ATHUM6906</strain>
    </source>
</reference>
<evidence type="ECO:0000256" key="8">
    <source>
        <dbReference type="RuleBase" id="RU000586"/>
    </source>
</evidence>
<comment type="caution">
    <text evidence="13">The sequence shown here is derived from an EMBL/GenBank/DDBJ whole genome shotgun (WGS) entry which is preliminary data.</text>
</comment>
<evidence type="ECO:0000256" key="2">
    <source>
        <dbReference type="ARBA" id="ARBA00009469"/>
    </source>
</evidence>
<dbReference type="SUPFAM" id="SSF55729">
    <property type="entry name" value="Acyl-CoA N-acyltransferases (Nat)"/>
    <property type="match status" value="2"/>
</dbReference>
<dbReference type="InterPro" id="IPR022676">
    <property type="entry name" value="NMT_N"/>
</dbReference>
<dbReference type="Proteomes" id="UP001338125">
    <property type="component" value="Unassembled WGS sequence"/>
</dbReference>
<accession>A0ABR0SK25</accession>
<protein>
    <recommendedName>
        <fullName evidence="4 8">Glycylpeptide N-tetradecanoyltransferase</fullName>
        <ecNumber evidence="3 8">2.3.1.97</ecNumber>
    </recommendedName>
</protein>
<evidence type="ECO:0000256" key="4">
    <source>
        <dbReference type="ARBA" id="ARBA00022240"/>
    </source>
</evidence>
<evidence type="ECO:0000256" key="5">
    <source>
        <dbReference type="ARBA" id="ARBA00022679"/>
    </source>
</evidence>
<dbReference type="InterPro" id="IPR022677">
    <property type="entry name" value="NMT_C"/>
</dbReference>
<dbReference type="Pfam" id="PF02799">
    <property type="entry name" value="NMT_C"/>
    <property type="match status" value="1"/>
</dbReference>
<dbReference type="InterPro" id="IPR022678">
    <property type="entry name" value="NMT_CS"/>
</dbReference>
<evidence type="ECO:0000313" key="14">
    <source>
        <dbReference type="Proteomes" id="UP001338125"/>
    </source>
</evidence>
<evidence type="ECO:0000256" key="9">
    <source>
        <dbReference type="RuleBase" id="RU004178"/>
    </source>
</evidence>
<keyword evidence="6 8" id="KW-0012">Acyltransferase</keyword>
<feature type="compositionally biased region" description="Basic residues" evidence="10">
    <location>
        <begin position="56"/>
        <end position="66"/>
    </location>
</feature>
<dbReference type="Pfam" id="PF01233">
    <property type="entry name" value="NMT"/>
    <property type="match status" value="1"/>
</dbReference>
<organism evidence="13 14">
    <name type="scientific">Cladobotryum mycophilum</name>
    <dbReference type="NCBI Taxonomy" id="491253"/>
    <lineage>
        <taxon>Eukaryota</taxon>
        <taxon>Fungi</taxon>
        <taxon>Dikarya</taxon>
        <taxon>Ascomycota</taxon>
        <taxon>Pezizomycotina</taxon>
        <taxon>Sordariomycetes</taxon>
        <taxon>Hypocreomycetidae</taxon>
        <taxon>Hypocreales</taxon>
        <taxon>Hypocreaceae</taxon>
        <taxon>Cladobotryum</taxon>
    </lineage>
</organism>
<comment type="similarity">
    <text evidence="2 9">Belongs to the NMT family.</text>
</comment>
<evidence type="ECO:0000256" key="6">
    <source>
        <dbReference type="ARBA" id="ARBA00023315"/>
    </source>
</evidence>
<feature type="region of interest" description="Disordered" evidence="10">
    <location>
        <begin position="1"/>
        <end position="81"/>
    </location>
</feature>
<evidence type="ECO:0000256" key="10">
    <source>
        <dbReference type="SAM" id="MobiDB-lite"/>
    </source>
</evidence>
<feature type="compositionally biased region" description="Low complexity" evidence="10">
    <location>
        <begin position="38"/>
        <end position="55"/>
    </location>
</feature>
<dbReference type="PANTHER" id="PTHR11377">
    <property type="entry name" value="N-MYRISTOYL TRANSFERASE"/>
    <property type="match status" value="1"/>
</dbReference>
<keyword evidence="14" id="KW-1185">Reference proteome</keyword>
<dbReference type="PANTHER" id="PTHR11377:SF5">
    <property type="entry name" value="GLYCYLPEPTIDE N-TETRADECANOYLTRANSFERASE"/>
    <property type="match status" value="1"/>
</dbReference>
<proteinExistence type="inferred from homology"/>
<evidence type="ECO:0000313" key="13">
    <source>
        <dbReference type="EMBL" id="KAK5992498.1"/>
    </source>
</evidence>
<gene>
    <name evidence="13" type="ORF">PT974_05905</name>
</gene>
<name>A0ABR0SK25_9HYPO</name>
<evidence type="ECO:0000256" key="3">
    <source>
        <dbReference type="ARBA" id="ARBA00012923"/>
    </source>
</evidence>
<sequence>MPPEESKPVDKVVEETDAELKAQKAAAESEGEEDDEPTTTAAADGGPAAAGQSSSSKKKKSKKKKVKELLTGKSGDQEDDLKKAIGGLTPQQLKELLSLNPALAQELSQASGGAELTPEKAAEMLKKMDVQDIMTGLAAGGKNAKDMASYKFWQTQPVPRFGEDEKNVAEGPLKIQTVDDIAKEPAPLVDGFEWVNMDLTSDAEIKEVYELLNGHYVEDDEALFRFNYGPGILKWAMMAPGWHKRYHVGVRASQSRKLVAFISAVPVDVRVRENVFKSSEVNFLCVHKKLRGKRLAPVLIKEITRISNLEGIWQGLFTAGIVLPKPISTCRYYHRSLNWQKLYECNFVHLPANSKPQYQIRKYAVPDQTSIKGLREMKPKDMEGVVSLMDRYMARYDIAPKMTVEEATHWFTPTVEPGTDQFIWSYVVEDNDKNITDYFSFYCIESSAIGNPKHDVIRVAYLFYYATDVALKDPSDKATLKTRLNALVGDALIIAKKAKFDVFNALSLMDNALFLEQQKFGAGDGQLHYYLFNYRVNPIAGGVDKRNQLDEDNLSGVGLVLP</sequence>
<evidence type="ECO:0000259" key="11">
    <source>
        <dbReference type="Pfam" id="PF01233"/>
    </source>
</evidence>
<dbReference type="EMBL" id="JAVFKD010000012">
    <property type="protein sequence ID" value="KAK5992498.1"/>
    <property type="molecule type" value="Genomic_DNA"/>
</dbReference>
<dbReference type="PROSITE" id="PS00975">
    <property type="entry name" value="NMT_1"/>
    <property type="match status" value="1"/>
</dbReference>
<evidence type="ECO:0000256" key="1">
    <source>
        <dbReference type="ARBA" id="ARBA00003900"/>
    </source>
</evidence>
<comment type="function">
    <text evidence="1 8">Adds a myristoyl group to the N-terminal glycine residue of certain cellular proteins.</text>
</comment>
<feature type="compositionally biased region" description="Basic and acidic residues" evidence="10">
    <location>
        <begin position="1"/>
        <end position="22"/>
    </location>
</feature>
<feature type="domain" description="Glycylpeptide N-tetradecanoyltransferase N-terminal" evidence="11">
    <location>
        <begin position="176"/>
        <end position="330"/>
    </location>
</feature>
<feature type="domain" description="Glycylpeptide N-tetradecanoyltransferase C-terminal" evidence="12">
    <location>
        <begin position="344"/>
        <end position="560"/>
    </location>
</feature>
<dbReference type="PROSITE" id="PS00976">
    <property type="entry name" value="NMT_2"/>
    <property type="match status" value="1"/>
</dbReference>
<keyword evidence="5 8" id="KW-0808">Transferase</keyword>
<evidence type="ECO:0000259" key="12">
    <source>
        <dbReference type="Pfam" id="PF02799"/>
    </source>
</evidence>
<dbReference type="InterPro" id="IPR016181">
    <property type="entry name" value="Acyl_CoA_acyltransferase"/>
</dbReference>